<organism evidence="2 3">
    <name type="scientific">Ascosphaera apis ARSEF 7405</name>
    <dbReference type="NCBI Taxonomy" id="392613"/>
    <lineage>
        <taxon>Eukaryota</taxon>
        <taxon>Fungi</taxon>
        <taxon>Dikarya</taxon>
        <taxon>Ascomycota</taxon>
        <taxon>Pezizomycotina</taxon>
        <taxon>Eurotiomycetes</taxon>
        <taxon>Eurotiomycetidae</taxon>
        <taxon>Onygenales</taxon>
        <taxon>Ascosphaeraceae</taxon>
        <taxon>Ascosphaera</taxon>
    </lineage>
</organism>
<name>A0A167VBT2_9EURO</name>
<feature type="compositionally biased region" description="Low complexity" evidence="1">
    <location>
        <begin position="212"/>
        <end position="224"/>
    </location>
</feature>
<proteinExistence type="predicted"/>
<protein>
    <submittedName>
        <fullName evidence="2">Uncharacterized protein</fullName>
    </submittedName>
</protein>
<feature type="compositionally biased region" description="Basic and acidic residues" evidence="1">
    <location>
        <begin position="281"/>
        <end position="290"/>
    </location>
</feature>
<evidence type="ECO:0000313" key="2">
    <source>
        <dbReference type="EMBL" id="KZZ87314.1"/>
    </source>
</evidence>
<feature type="region of interest" description="Disordered" evidence="1">
    <location>
        <begin position="160"/>
        <end position="290"/>
    </location>
</feature>
<feature type="compositionally biased region" description="Polar residues" evidence="1">
    <location>
        <begin position="172"/>
        <end position="211"/>
    </location>
</feature>
<evidence type="ECO:0000256" key="1">
    <source>
        <dbReference type="SAM" id="MobiDB-lite"/>
    </source>
</evidence>
<sequence length="290" mass="32232">MPPQPRAIGTSYAASGPQTCSVYSGATGAAGTSNLGRGEPQILDRIEDKLKAMEERQRRYDRTFTAEKKRRTRKETELGNQVVEIQSQLQQNQESTREDLFDIKNKIEDLRTCLTSLKSSQTENNQQNREYYQRAEERFQRLDQQFSTVFQLFLIESATPANHPGPMPDMGQTASYDPQTMPSSSPHIVNNGVTQPVSQPNLHSTNMESMAQPNSQPQHSSQSNPGPPVPGHVTETPEAAQPTSSGSPFDGVSTSSHIQSSMGDDVFGFESPDTMQNFIDNKWKQEGDHL</sequence>
<dbReference type="AlphaFoldDB" id="A0A167VBT2"/>
<accession>A0A167VBT2</accession>
<keyword evidence="3" id="KW-1185">Reference proteome</keyword>
<reference evidence="2 3" key="1">
    <citation type="journal article" date="2016" name="Genome Biol. Evol.">
        <title>Divergent and convergent evolution of fungal pathogenicity.</title>
        <authorList>
            <person name="Shang Y."/>
            <person name="Xiao G."/>
            <person name="Zheng P."/>
            <person name="Cen K."/>
            <person name="Zhan S."/>
            <person name="Wang C."/>
        </authorList>
    </citation>
    <scope>NUCLEOTIDE SEQUENCE [LARGE SCALE GENOMIC DNA]</scope>
    <source>
        <strain evidence="2 3">ARSEF 7405</strain>
    </source>
</reference>
<comment type="caution">
    <text evidence="2">The sequence shown here is derived from an EMBL/GenBank/DDBJ whole genome shotgun (WGS) entry which is preliminary data.</text>
</comment>
<dbReference type="VEuPathDB" id="FungiDB:AAP_05695"/>
<feature type="compositionally biased region" description="Polar residues" evidence="1">
    <location>
        <begin position="241"/>
        <end position="262"/>
    </location>
</feature>
<dbReference type="EMBL" id="AZGZ01000035">
    <property type="protein sequence ID" value="KZZ87314.1"/>
    <property type="molecule type" value="Genomic_DNA"/>
</dbReference>
<gene>
    <name evidence="2" type="ORF">AAP_05695</name>
</gene>
<dbReference type="Proteomes" id="UP000242877">
    <property type="component" value="Unassembled WGS sequence"/>
</dbReference>
<evidence type="ECO:0000313" key="3">
    <source>
        <dbReference type="Proteomes" id="UP000242877"/>
    </source>
</evidence>